<dbReference type="Pfam" id="PF00002">
    <property type="entry name" value="7tm_2"/>
    <property type="match status" value="1"/>
</dbReference>
<dbReference type="AlphaFoldDB" id="A0A7R8XDE0"/>
<dbReference type="InterPro" id="IPR036445">
    <property type="entry name" value="GPCR_2_extracell_dom_sf"/>
</dbReference>
<evidence type="ECO:0000256" key="2">
    <source>
        <dbReference type="ARBA" id="ARBA00005314"/>
    </source>
</evidence>
<dbReference type="PANTHER" id="PTHR45620">
    <property type="entry name" value="PDF RECEPTOR-LIKE PROTEIN-RELATED"/>
    <property type="match status" value="1"/>
</dbReference>
<accession>A0A7R8XDE0</accession>
<dbReference type="GO" id="GO:0007188">
    <property type="term" value="P:adenylate cyclase-modulating G protein-coupled receptor signaling pathway"/>
    <property type="evidence" value="ECO:0007669"/>
    <property type="project" value="TreeGrafter"/>
</dbReference>
<feature type="transmembrane region" description="Helical" evidence="11">
    <location>
        <begin position="173"/>
        <end position="194"/>
    </location>
</feature>
<dbReference type="GO" id="GO:0005886">
    <property type="term" value="C:plasma membrane"/>
    <property type="evidence" value="ECO:0007669"/>
    <property type="project" value="UniProtKB-SubCell"/>
</dbReference>
<organism evidence="14">
    <name type="scientific">Darwinula stevensoni</name>
    <dbReference type="NCBI Taxonomy" id="69355"/>
    <lineage>
        <taxon>Eukaryota</taxon>
        <taxon>Metazoa</taxon>
        <taxon>Ecdysozoa</taxon>
        <taxon>Arthropoda</taxon>
        <taxon>Crustacea</taxon>
        <taxon>Oligostraca</taxon>
        <taxon>Ostracoda</taxon>
        <taxon>Podocopa</taxon>
        <taxon>Podocopida</taxon>
        <taxon>Darwinulocopina</taxon>
        <taxon>Darwinuloidea</taxon>
        <taxon>Darwinulidae</taxon>
        <taxon>Darwinula</taxon>
    </lineage>
</organism>
<keyword evidence="3" id="KW-1003">Cell membrane</keyword>
<feature type="transmembrane region" description="Helical" evidence="11">
    <location>
        <begin position="138"/>
        <end position="161"/>
    </location>
</feature>
<evidence type="ECO:0000259" key="12">
    <source>
        <dbReference type="PROSITE" id="PS50227"/>
    </source>
</evidence>
<evidence type="ECO:0000259" key="13">
    <source>
        <dbReference type="PROSITE" id="PS50261"/>
    </source>
</evidence>
<dbReference type="EMBL" id="LR901043">
    <property type="protein sequence ID" value="CAD7247655.1"/>
    <property type="molecule type" value="Genomic_DNA"/>
</dbReference>
<proteinExistence type="inferred from homology"/>
<dbReference type="InterPro" id="IPR017981">
    <property type="entry name" value="GPCR_2-like_7TM"/>
</dbReference>
<evidence type="ECO:0000313" key="14">
    <source>
        <dbReference type="EMBL" id="CAD7247655.1"/>
    </source>
</evidence>
<feature type="region of interest" description="Disordered" evidence="10">
    <location>
        <begin position="100"/>
        <end position="126"/>
    </location>
</feature>
<sequence>MHDSAKTSYVESLATDDVEGHCPQVSDGLTCWPPTRNGDTAAILCSIVIQPWFDPDLFTPPDEDAVAYRMCRVNGTWAEKSSYTSCSNHIFQAQSKNLKTDFEVPPDSSRSASRVPPDTKGGGLDGSQTRKVMKAINVISFTLGPVSFVSLVVSIFIFHYFKSLENDRTRIHRQLFLALANYTLCMILLDVLSLHRFFEIQELCKILKTLVIYFSISSIEWMFVEGLHLYSRLVASVFDSRVPHRLYQAIGWGEYDWSGLHESAWNMGIANDEVTVFIDSCNETRRGEVLNTPVKDDSSEREKFVYCSERNAKPPGKLILPGLPGACVCAWMVSMVIWDDDGPSHEVEEEETEQDDEVDFGCWAGFATDPRVWILLLPMVLSLTYNELELLSFGRTGEMEQKQSRDPISEGIIVRSQERMFNAGVPSSHLMEKGIPATINPNPVNLTLLKISANVYFLAHIVYILVKKLVESSESAQIRYELDRLNEEERE</sequence>
<dbReference type="EMBL" id="CAJPEV010001526">
    <property type="protein sequence ID" value="CAG0893145.1"/>
    <property type="molecule type" value="Genomic_DNA"/>
</dbReference>
<keyword evidence="8" id="KW-0675">Receptor</keyword>
<dbReference type="PROSITE" id="PS50227">
    <property type="entry name" value="G_PROTEIN_RECEP_F2_3"/>
    <property type="match status" value="1"/>
</dbReference>
<gene>
    <name evidence="14" type="ORF">DSTB1V02_LOCUS7480</name>
</gene>
<evidence type="ECO:0000256" key="9">
    <source>
        <dbReference type="ARBA" id="ARBA00023224"/>
    </source>
</evidence>
<dbReference type="InterPro" id="IPR050332">
    <property type="entry name" value="GPCR_2"/>
</dbReference>
<keyword evidence="9" id="KW-0807">Transducer</keyword>
<comment type="subcellular location">
    <subcellularLocation>
        <location evidence="1">Cell membrane</location>
        <topology evidence="1">Multi-pass membrane protein</topology>
    </subcellularLocation>
</comment>
<dbReference type="SMART" id="SM00008">
    <property type="entry name" value="HormR"/>
    <property type="match status" value="1"/>
</dbReference>
<dbReference type="Gene3D" id="1.20.1070.10">
    <property type="entry name" value="Rhodopsin 7-helix transmembrane proteins"/>
    <property type="match status" value="1"/>
</dbReference>
<dbReference type="SUPFAM" id="SSF111418">
    <property type="entry name" value="Hormone receptor domain"/>
    <property type="match status" value="1"/>
</dbReference>
<evidence type="ECO:0000256" key="1">
    <source>
        <dbReference type="ARBA" id="ARBA00004651"/>
    </source>
</evidence>
<dbReference type="Gene3D" id="4.10.1240.10">
    <property type="entry name" value="GPCR, family 2, extracellular hormone receptor domain"/>
    <property type="match status" value="1"/>
</dbReference>
<keyword evidence="5 11" id="KW-1133">Transmembrane helix</keyword>
<evidence type="ECO:0000256" key="11">
    <source>
        <dbReference type="SAM" id="Phobius"/>
    </source>
</evidence>
<reference evidence="14" key="1">
    <citation type="submission" date="2020-11" db="EMBL/GenBank/DDBJ databases">
        <authorList>
            <person name="Tran Van P."/>
        </authorList>
    </citation>
    <scope>NUCLEOTIDE SEQUENCE</scope>
</reference>
<name>A0A7R8XDE0_9CRUS</name>
<keyword evidence="15" id="KW-1185">Reference proteome</keyword>
<feature type="domain" description="G-protein coupled receptors family 2 profile 1" evidence="12">
    <location>
        <begin position="22"/>
        <end position="90"/>
    </location>
</feature>
<dbReference type="PRINTS" id="PR00249">
    <property type="entry name" value="GPCRSECRETIN"/>
</dbReference>
<dbReference type="InterPro" id="IPR001879">
    <property type="entry name" value="GPCR_2_extracellular_dom"/>
</dbReference>
<keyword evidence="7 11" id="KW-0472">Membrane</keyword>
<dbReference type="Proteomes" id="UP000677054">
    <property type="component" value="Unassembled WGS sequence"/>
</dbReference>
<protein>
    <submittedName>
        <fullName evidence="14">Uncharacterized protein</fullName>
    </submittedName>
</protein>
<evidence type="ECO:0000256" key="8">
    <source>
        <dbReference type="ARBA" id="ARBA00023170"/>
    </source>
</evidence>
<feature type="domain" description="G-protein coupled receptors family 2 profile 2" evidence="13">
    <location>
        <begin position="136"/>
        <end position="253"/>
    </location>
</feature>
<evidence type="ECO:0000256" key="10">
    <source>
        <dbReference type="SAM" id="MobiDB-lite"/>
    </source>
</evidence>
<dbReference type="GO" id="GO:0008528">
    <property type="term" value="F:G protein-coupled peptide receptor activity"/>
    <property type="evidence" value="ECO:0007669"/>
    <property type="project" value="TreeGrafter"/>
</dbReference>
<evidence type="ECO:0000313" key="15">
    <source>
        <dbReference type="Proteomes" id="UP000677054"/>
    </source>
</evidence>
<evidence type="ECO:0000256" key="6">
    <source>
        <dbReference type="ARBA" id="ARBA00023040"/>
    </source>
</evidence>
<dbReference type="Pfam" id="PF02793">
    <property type="entry name" value="HRM"/>
    <property type="match status" value="1"/>
</dbReference>
<dbReference type="PROSITE" id="PS50261">
    <property type="entry name" value="G_PROTEIN_RECEP_F2_4"/>
    <property type="match status" value="1"/>
</dbReference>
<dbReference type="OrthoDB" id="5967113at2759"/>
<dbReference type="InterPro" id="IPR000832">
    <property type="entry name" value="GPCR_2_secretin-like"/>
</dbReference>
<evidence type="ECO:0000256" key="4">
    <source>
        <dbReference type="ARBA" id="ARBA00022692"/>
    </source>
</evidence>
<comment type="similarity">
    <text evidence="2">Belongs to the G-protein coupled receptor 2 family.</text>
</comment>
<evidence type="ECO:0000256" key="7">
    <source>
        <dbReference type="ARBA" id="ARBA00023136"/>
    </source>
</evidence>
<feature type="transmembrane region" description="Helical" evidence="11">
    <location>
        <begin position="206"/>
        <end position="224"/>
    </location>
</feature>
<evidence type="ECO:0000256" key="5">
    <source>
        <dbReference type="ARBA" id="ARBA00022989"/>
    </source>
</evidence>
<dbReference type="GO" id="GO:0007166">
    <property type="term" value="P:cell surface receptor signaling pathway"/>
    <property type="evidence" value="ECO:0007669"/>
    <property type="project" value="InterPro"/>
</dbReference>
<evidence type="ECO:0000256" key="3">
    <source>
        <dbReference type="ARBA" id="ARBA00022475"/>
    </source>
</evidence>
<keyword evidence="6" id="KW-0297">G-protein coupled receptor</keyword>
<keyword evidence="4 11" id="KW-0812">Transmembrane</keyword>